<dbReference type="EMBL" id="LR746266">
    <property type="protein sequence ID" value="CAA7392709.1"/>
    <property type="molecule type" value="Genomic_DNA"/>
</dbReference>
<sequence length="29" mass="3388">MSLAWFICYSISIIYCHIHTSGCQPKKEK</sequence>
<dbReference type="AlphaFoldDB" id="A0A7I8K734"/>
<organism evidence="2 3">
    <name type="scientific">Spirodela intermedia</name>
    <name type="common">Intermediate duckweed</name>
    <dbReference type="NCBI Taxonomy" id="51605"/>
    <lineage>
        <taxon>Eukaryota</taxon>
        <taxon>Viridiplantae</taxon>
        <taxon>Streptophyta</taxon>
        <taxon>Embryophyta</taxon>
        <taxon>Tracheophyta</taxon>
        <taxon>Spermatophyta</taxon>
        <taxon>Magnoliopsida</taxon>
        <taxon>Liliopsida</taxon>
        <taxon>Araceae</taxon>
        <taxon>Lemnoideae</taxon>
        <taxon>Spirodela</taxon>
    </lineage>
</organism>
<gene>
    <name evidence="1" type="ORF">SI7747_03003257</name>
    <name evidence="2" type="ORF">SI8410_03003575</name>
</gene>
<accession>A0A7I8K734</accession>
<evidence type="ECO:0000313" key="1">
    <source>
        <dbReference type="EMBL" id="CAA2617087.1"/>
    </source>
</evidence>
<name>A0A7I8K734_SPIIN</name>
<reference evidence="2" key="1">
    <citation type="submission" date="2020-02" db="EMBL/GenBank/DDBJ databases">
        <authorList>
            <person name="Scholz U."/>
            <person name="Mascher M."/>
            <person name="Fiebig A."/>
        </authorList>
    </citation>
    <scope>NUCLEOTIDE SEQUENCE</scope>
</reference>
<dbReference type="EMBL" id="LR743590">
    <property type="protein sequence ID" value="CAA2617087.1"/>
    <property type="molecule type" value="Genomic_DNA"/>
</dbReference>
<protein>
    <submittedName>
        <fullName evidence="2">Uncharacterized protein</fullName>
    </submittedName>
</protein>
<proteinExistence type="predicted"/>
<keyword evidence="3" id="KW-1185">Reference proteome</keyword>
<evidence type="ECO:0000313" key="2">
    <source>
        <dbReference type="EMBL" id="CAA7392709.1"/>
    </source>
</evidence>
<evidence type="ECO:0000313" key="3">
    <source>
        <dbReference type="Proteomes" id="UP000663760"/>
    </source>
</evidence>
<dbReference type="Proteomes" id="UP000663760">
    <property type="component" value="Chromosome 3"/>
</dbReference>